<proteinExistence type="predicted"/>
<feature type="region of interest" description="Disordered" evidence="1">
    <location>
        <begin position="40"/>
        <end position="92"/>
    </location>
</feature>
<feature type="compositionally biased region" description="Low complexity" evidence="1">
    <location>
        <begin position="56"/>
        <end position="69"/>
    </location>
</feature>
<feature type="transmembrane region" description="Helical" evidence="2">
    <location>
        <begin position="12"/>
        <end position="35"/>
    </location>
</feature>
<evidence type="ECO:0008006" key="5">
    <source>
        <dbReference type="Google" id="ProtNLM"/>
    </source>
</evidence>
<dbReference type="RefSeq" id="WP_345464368.1">
    <property type="nucleotide sequence ID" value="NZ_BAABKG010000007.1"/>
</dbReference>
<evidence type="ECO:0000256" key="2">
    <source>
        <dbReference type="SAM" id="Phobius"/>
    </source>
</evidence>
<keyword evidence="4" id="KW-1185">Reference proteome</keyword>
<sequence length="179" mass="18721">MHGVPPTTTGEVAARVVSIIVLVLTLGVIGTIVVLHEDADSSSPTAAAGEDGPLASDSGSDSGSGSDDGATTARPTQAFPLPPGARRTRVQFPSPGEKYYVVRARLPQVKQFYDDRLPAAGYEWSSPTTTQYTGSGRVTAWHGPLYAAGDQSSLGWLDIDASSVLVDRRGVVVITVDRP</sequence>
<keyword evidence="2" id="KW-0812">Transmembrane</keyword>
<evidence type="ECO:0000313" key="4">
    <source>
        <dbReference type="Proteomes" id="UP001500221"/>
    </source>
</evidence>
<accession>A0ABP9Q5W9</accession>
<keyword evidence="2" id="KW-0472">Membrane</keyword>
<evidence type="ECO:0000256" key="1">
    <source>
        <dbReference type="SAM" id="MobiDB-lite"/>
    </source>
</evidence>
<gene>
    <name evidence="3" type="ORF">GCM10023340_44890</name>
</gene>
<comment type="caution">
    <text evidence="3">The sequence shown here is derived from an EMBL/GenBank/DDBJ whole genome shotgun (WGS) entry which is preliminary data.</text>
</comment>
<reference evidence="4" key="1">
    <citation type="journal article" date="2019" name="Int. J. Syst. Evol. Microbiol.">
        <title>The Global Catalogue of Microorganisms (GCM) 10K type strain sequencing project: providing services to taxonomists for standard genome sequencing and annotation.</title>
        <authorList>
            <consortium name="The Broad Institute Genomics Platform"/>
            <consortium name="The Broad Institute Genome Sequencing Center for Infectious Disease"/>
            <person name="Wu L."/>
            <person name="Ma J."/>
        </authorList>
    </citation>
    <scope>NUCLEOTIDE SEQUENCE [LARGE SCALE GENOMIC DNA]</scope>
    <source>
        <strain evidence="4">JCM 18459</strain>
    </source>
</reference>
<organism evidence="3 4">
    <name type="scientific">Nocardioides marinquilinus</name>
    <dbReference type="NCBI Taxonomy" id="1210400"/>
    <lineage>
        <taxon>Bacteria</taxon>
        <taxon>Bacillati</taxon>
        <taxon>Actinomycetota</taxon>
        <taxon>Actinomycetes</taxon>
        <taxon>Propionibacteriales</taxon>
        <taxon>Nocardioidaceae</taxon>
        <taxon>Nocardioides</taxon>
    </lineage>
</organism>
<dbReference type="EMBL" id="BAABKG010000007">
    <property type="protein sequence ID" value="GAA5156593.1"/>
    <property type="molecule type" value="Genomic_DNA"/>
</dbReference>
<keyword evidence="2" id="KW-1133">Transmembrane helix</keyword>
<evidence type="ECO:0000313" key="3">
    <source>
        <dbReference type="EMBL" id="GAA5156593.1"/>
    </source>
</evidence>
<name>A0ABP9Q5W9_9ACTN</name>
<dbReference type="Proteomes" id="UP001500221">
    <property type="component" value="Unassembled WGS sequence"/>
</dbReference>
<protein>
    <recommendedName>
        <fullName evidence="5">NTF2 fold domain-containing protein</fullName>
    </recommendedName>
</protein>